<dbReference type="STRING" id="349095.SAMN05660299_01708"/>
<proteinExistence type="predicted"/>
<protein>
    <submittedName>
        <fullName evidence="2">Uncharacterized protein</fullName>
    </submittedName>
</protein>
<sequence length="82" mass="9179">MMSKMNQLQLIIEANLPGRMALQVGRISLGLIQTKTTRQVYIAVQDEDHDVREVTLPKIEPTRNTEQSIPCNGLKTTVEGSE</sequence>
<dbReference type="EMBL" id="FNHQ01000016">
    <property type="protein sequence ID" value="SDM89308.1"/>
    <property type="molecule type" value="Genomic_DNA"/>
</dbReference>
<gene>
    <name evidence="2" type="ORF">SAMN05660299_01708</name>
</gene>
<reference evidence="2 3" key="1">
    <citation type="submission" date="2016-10" db="EMBL/GenBank/DDBJ databases">
        <authorList>
            <person name="de Groot N.N."/>
        </authorList>
    </citation>
    <scope>NUCLEOTIDE SEQUENCE [LARGE SCALE GENOMIC DNA]</scope>
    <source>
        <strain evidence="2 3">DSM 16981</strain>
    </source>
</reference>
<keyword evidence="3" id="KW-1185">Reference proteome</keyword>
<feature type="compositionally biased region" description="Polar residues" evidence="1">
    <location>
        <begin position="64"/>
        <end position="82"/>
    </location>
</feature>
<evidence type="ECO:0000256" key="1">
    <source>
        <dbReference type="SAM" id="MobiDB-lite"/>
    </source>
</evidence>
<dbReference type="AlphaFoldDB" id="A0A1G9WXX6"/>
<dbReference type="Proteomes" id="UP000199309">
    <property type="component" value="Unassembled WGS sequence"/>
</dbReference>
<evidence type="ECO:0000313" key="2">
    <source>
        <dbReference type="EMBL" id="SDM89308.1"/>
    </source>
</evidence>
<accession>A0A1G9WXX6</accession>
<name>A0A1G9WXX6_9FIRM</name>
<organism evidence="2 3">
    <name type="scientific">Megasphaera paucivorans</name>
    <dbReference type="NCBI Taxonomy" id="349095"/>
    <lineage>
        <taxon>Bacteria</taxon>
        <taxon>Bacillati</taxon>
        <taxon>Bacillota</taxon>
        <taxon>Negativicutes</taxon>
        <taxon>Veillonellales</taxon>
        <taxon>Veillonellaceae</taxon>
        <taxon>Megasphaera</taxon>
    </lineage>
</organism>
<dbReference type="RefSeq" id="WP_143006414.1">
    <property type="nucleotide sequence ID" value="NZ_FNHQ01000016.1"/>
</dbReference>
<feature type="region of interest" description="Disordered" evidence="1">
    <location>
        <begin position="63"/>
        <end position="82"/>
    </location>
</feature>
<evidence type="ECO:0000313" key="3">
    <source>
        <dbReference type="Proteomes" id="UP000199309"/>
    </source>
</evidence>